<keyword evidence="1" id="KW-0812">Transmembrane</keyword>
<keyword evidence="3" id="KW-1185">Reference proteome</keyword>
<name>W9YSR5_9EURO</name>
<keyword evidence="1" id="KW-0472">Membrane</keyword>
<feature type="transmembrane region" description="Helical" evidence="1">
    <location>
        <begin position="12"/>
        <end position="32"/>
    </location>
</feature>
<evidence type="ECO:0000313" key="3">
    <source>
        <dbReference type="Proteomes" id="UP000019478"/>
    </source>
</evidence>
<sequence>MVLLTSSAVSVAISGGVVCLFTFLLFLSGYVLQQQTVRALQDAFRQPPERKPVPTLPPQFQHLDNDTIHVALEEQPDGTGSVVSGTRGSDEAGDNLKSIRVPAVVEDASQAPLGGFAPDQSLDKDTLPKHFAYIFALLNPSDLCATLLFAKEQRSSSRLETEPSIILLYPSTWESDSSPLHTLALSFMRDVQDLYDLIYHPVQVRNGWDLRAQLLGELQWKRWDYDQALYLRTPGLILDSKVLDSALESTNPRGSWAPLNPSSGDNPDVLLVTPKGLQSPRKEMRKLAMPAGADHTQTEGDDVNTEDAARNAAYVLFGEEDLGHVTSNNQWYRDHLRRFDEGRRSVCVGSGLLNNVPKLI</sequence>
<dbReference type="Proteomes" id="UP000019478">
    <property type="component" value="Unassembled WGS sequence"/>
</dbReference>
<dbReference type="EMBL" id="AMGY01000001">
    <property type="protein sequence ID" value="EXJ92306.1"/>
    <property type="molecule type" value="Genomic_DNA"/>
</dbReference>
<protein>
    <submittedName>
        <fullName evidence="2">Uncharacterized protein</fullName>
    </submittedName>
</protein>
<dbReference type="HOGENOM" id="CLU_785316_0_0_1"/>
<dbReference type="AlphaFoldDB" id="W9YSR5"/>
<dbReference type="OrthoDB" id="5367275at2759"/>
<dbReference type="GeneID" id="19164996"/>
<evidence type="ECO:0000256" key="1">
    <source>
        <dbReference type="SAM" id="Phobius"/>
    </source>
</evidence>
<proteinExistence type="predicted"/>
<evidence type="ECO:0000313" key="2">
    <source>
        <dbReference type="EMBL" id="EXJ92306.1"/>
    </source>
</evidence>
<organism evidence="2 3">
    <name type="scientific">Capronia epimyces CBS 606.96</name>
    <dbReference type="NCBI Taxonomy" id="1182542"/>
    <lineage>
        <taxon>Eukaryota</taxon>
        <taxon>Fungi</taxon>
        <taxon>Dikarya</taxon>
        <taxon>Ascomycota</taxon>
        <taxon>Pezizomycotina</taxon>
        <taxon>Eurotiomycetes</taxon>
        <taxon>Chaetothyriomycetidae</taxon>
        <taxon>Chaetothyriales</taxon>
        <taxon>Herpotrichiellaceae</taxon>
        <taxon>Capronia</taxon>
    </lineage>
</organism>
<comment type="caution">
    <text evidence="2">The sequence shown here is derived from an EMBL/GenBank/DDBJ whole genome shotgun (WGS) entry which is preliminary data.</text>
</comment>
<gene>
    <name evidence="2" type="ORF">A1O3_00856</name>
</gene>
<dbReference type="eggNOG" id="ENOG502SWVM">
    <property type="taxonomic scope" value="Eukaryota"/>
</dbReference>
<keyword evidence="1" id="KW-1133">Transmembrane helix</keyword>
<reference evidence="2 3" key="1">
    <citation type="submission" date="2013-03" db="EMBL/GenBank/DDBJ databases">
        <title>The Genome Sequence of Capronia epimyces CBS 606.96.</title>
        <authorList>
            <consortium name="The Broad Institute Genomics Platform"/>
            <person name="Cuomo C."/>
            <person name="de Hoog S."/>
            <person name="Gorbushina A."/>
            <person name="Walker B."/>
            <person name="Young S.K."/>
            <person name="Zeng Q."/>
            <person name="Gargeya S."/>
            <person name="Fitzgerald M."/>
            <person name="Haas B."/>
            <person name="Abouelleil A."/>
            <person name="Allen A.W."/>
            <person name="Alvarado L."/>
            <person name="Arachchi H.M."/>
            <person name="Berlin A.M."/>
            <person name="Chapman S.B."/>
            <person name="Gainer-Dewar J."/>
            <person name="Goldberg J."/>
            <person name="Griggs A."/>
            <person name="Gujja S."/>
            <person name="Hansen M."/>
            <person name="Howarth C."/>
            <person name="Imamovic A."/>
            <person name="Ireland A."/>
            <person name="Larimer J."/>
            <person name="McCowan C."/>
            <person name="Murphy C."/>
            <person name="Pearson M."/>
            <person name="Poon T.W."/>
            <person name="Priest M."/>
            <person name="Roberts A."/>
            <person name="Saif S."/>
            <person name="Shea T."/>
            <person name="Sisk P."/>
            <person name="Sykes S."/>
            <person name="Wortman J."/>
            <person name="Nusbaum C."/>
            <person name="Birren B."/>
        </authorList>
    </citation>
    <scope>NUCLEOTIDE SEQUENCE [LARGE SCALE GENOMIC DNA]</scope>
    <source>
        <strain evidence="2 3">CBS 606.96</strain>
    </source>
</reference>
<accession>W9YSR5</accession>
<dbReference type="RefSeq" id="XP_007729196.1">
    <property type="nucleotide sequence ID" value="XM_007731006.1"/>
</dbReference>